<gene>
    <name evidence="1" type="ORF">CDL15_Pgr020823</name>
</gene>
<comment type="caution">
    <text evidence="1">The sequence shown here is derived from an EMBL/GenBank/DDBJ whole genome shotgun (WGS) entry which is preliminary data.</text>
</comment>
<organism evidence="1 2">
    <name type="scientific">Punica granatum</name>
    <name type="common">Pomegranate</name>
    <dbReference type="NCBI Taxonomy" id="22663"/>
    <lineage>
        <taxon>Eukaryota</taxon>
        <taxon>Viridiplantae</taxon>
        <taxon>Streptophyta</taxon>
        <taxon>Embryophyta</taxon>
        <taxon>Tracheophyta</taxon>
        <taxon>Spermatophyta</taxon>
        <taxon>Magnoliopsida</taxon>
        <taxon>eudicotyledons</taxon>
        <taxon>Gunneridae</taxon>
        <taxon>Pentapetalae</taxon>
        <taxon>rosids</taxon>
        <taxon>malvids</taxon>
        <taxon>Myrtales</taxon>
        <taxon>Lythraceae</taxon>
        <taxon>Punica</taxon>
    </lineage>
</organism>
<evidence type="ECO:0000313" key="1">
    <source>
        <dbReference type="EMBL" id="OWM88869.1"/>
    </source>
</evidence>
<protein>
    <submittedName>
        <fullName evidence="1">Uncharacterized protein</fullName>
    </submittedName>
</protein>
<dbReference type="EMBL" id="MTKT01000785">
    <property type="protein sequence ID" value="OWM88869.1"/>
    <property type="molecule type" value="Genomic_DNA"/>
</dbReference>
<proteinExistence type="predicted"/>
<sequence length="127" mass="14701">MIKTDLEKGLILGKWLPLRRLKLLIQNRGQCPKTLSTQNLKEVLFLSQCLSLRNLLTTHPLVLPQRLRLLRNLMQIPRGLKKLIQFLSQRASKIVDIPDYARFGKVKKLLKNASKFYVDYHPEIVGG</sequence>
<evidence type="ECO:0000313" key="2">
    <source>
        <dbReference type="Proteomes" id="UP000197138"/>
    </source>
</evidence>
<reference evidence="2" key="1">
    <citation type="journal article" date="2017" name="Plant J.">
        <title>The pomegranate (Punica granatum L.) genome and the genomics of punicalagin biosynthesis.</title>
        <authorList>
            <person name="Qin G."/>
            <person name="Xu C."/>
            <person name="Ming R."/>
            <person name="Tang H."/>
            <person name="Guyot R."/>
            <person name="Kramer E.M."/>
            <person name="Hu Y."/>
            <person name="Yi X."/>
            <person name="Qi Y."/>
            <person name="Xu X."/>
            <person name="Gao Z."/>
            <person name="Pan H."/>
            <person name="Jian J."/>
            <person name="Tian Y."/>
            <person name="Yue Z."/>
            <person name="Xu Y."/>
        </authorList>
    </citation>
    <scope>NUCLEOTIDE SEQUENCE [LARGE SCALE GENOMIC DNA]</scope>
    <source>
        <strain evidence="2">cv. Dabenzi</strain>
    </source>
</reference>
<dbReference type="AlphaFoldDB" id="A0A218XW90"/>
<accession>A0A218XW90</accession>
<name>A0A218XW90_PUNGR</name>
<dbReference type="Proteomes" id="UP000197138">
    <property type="component" value="Unassembled WGS sequence"/>
</dbReference>